<evidence type="ECO:0000256" key="8">
    <source>
        <dbReference type="SAM" id="MobiDB-lite"/>
    </source>
</evidence>
<evidence type="ECO:0000259" key="10">
    <source>
        <dbReference type="PROSITE" id="PS51285"/>
    </source>
</evidence>
<dbReference type="Pfam" id="PF00069">
    <property type="entry name" value="Pkinase"/>
    <property type="match status" value="1"/>
</dbReference>
<comment type="caution">
    <text evidence="11">The sequence shown here is derived from an EMBL/GenBank/DDBJ whole genome shotgun (WGS) entry which is preliminary data.</text>
</comment>
<reference evidence="11" key="1">
    <citation type="submission" date="2022-12" db="EMBL/GenBank/DDBJ databases">
        <title>Genome assemblies of Blomia tropicalis.</title>
        <authorList>
            <person name="Cui Y."/>
        </authorList>
    </citation>
    <scope>NUCLEOTIDE SEQUENCE</scope>
    <source>
        <tissue evidence="11">Adult mites</tissue>
    </source>
</reference>
<dbReference type="AlphaFoldDB" id="A0A9Q0RL45"/>
<feature type="region of interest" description="Disordered" evidence="8">
    <location>
        <begin position="654"/>
        <end position="752"/>
    </location>
</feature>
<evidence type="ECO:0000256" key="4">
    <source>
        <dbReference type="ARBA" id="ARBA00022741"/>
    </source>
</evidence>
<gene>
    <name evidence="11" type="ORF">RDWZM_009222</name>
</gene>
<feature type="compositionally biased region" description="Basic and acidic residues" evidence="8">
    <location>
        <begin position="654"/>
        <end position="664"/>
    </location>
</feature>
<dbReference type="InterPro" id="IPR000719">
    <property type="entry name" value="Prot_kinase_dom"/>
</dbReference>
<dbReference type="SMART" id="SM00133">
    <property type="entry name" value="S_TK_X"/>
    <property type="match status" value="1"/>
</dbReference>
<dbReference type="FunFam" id="3.30.200.20:FF:000103">
    <property type="entry name" value="Protein kinase C"/>
    <property type="match status" value="1"/>
</dbReference>
<accession>A0A9Q0RL45</accession>
<keyword evidence="12" id="KW-1185">Reference proteome</keyword>
<dbReference type="Proteomes" id="UP001142055">
    <property type="component" value="Chromosome 3"/>
</dbReference>
<feature type="binding site" evidence="7">
    <location>
        <position position="967"/>
    </location>
    <ligand>
        <name>ATP</name>
        <dbReference type="ChEBI" id="CHEBI:30616"/>
    </ligand>
</feature>
<dbReference type="SUPFAM" id="SSF56112">
    <property type="entry name" value="Protein kinase-like (PK-like)"/>
    <property type="match status" value="1"/>
</dbReference>
<evidence type="ECO:0000256" key="7">
    <source>
        <dbReference type="PROSITE-ProRule" id="PRU10141"/>
    </source>
</evidence>
<feature type="domain" description="AGC-kinase C-terminal" evidence="10">
    <location>
        <begin position="1134"/>
        <end position="1202"/>
    </location>
</feature>
<evidence type="ECO:0000256" key="6">
    <source>
        <dbReference type="ARBA" id="ARBA00022840"/>
    </source>
</evidence>
<dbReference type="PANTHER" id="PTHR24351">
    <property type="entry name" value="RIBOSOMAL PROTEIN S6 KINASE"/>
    <property type="match status" value="1"/>
</dbReference>
<feature type="compositionally biased region" description="Basic and acidic residues" evidence="8">
    <location>
        <begin position="396"/>
        <end position="406"/>
    </location>
</feature>
<dbReference type="GO" id="GO:0005524">
    <property type="term" value="F:ATP binding"/>
    <property type="evidence" value="ECO:0007669"/>
    <property type="project" value="UniProtKB-UniRule"/>
</dbReference>
<evidence type="ECO:0000313" key="11">
    <source>
        <dbReference type="EMBL" id="KAJ6218065.1"/>
    </source>
</evidence>
<sequence length="1202" mass="134612">MMNDRLYGNHYQSPSSISSLTKSFRSTYSSTSPLSSPSPSRKNYSSSLTSNAHQSSNERLNQSFNRGKDGIFRPKSLLSLATEIDFVSSNKQYQSKPISIGTSSRVAQSRDASVNRLSDYSSSSYGRSVRSNLTTSSNNNNSYYSNYNDNQSYYGKSSTPILSSSPSNYRTRSNYVPSSSSSYRFTTTYYTPKVRERPLLSNLRLKFADTKPTRSSNGFYSSSSGGSRPHSSSIGSSSRTTSSSTSSNTSSHHNSVSSNETLVAPTPPPPPLERNKFLIKFREHNPEPLSSARRRSSISWHIPGAPNFGTLKPTADVVVDETIQEDDGPKSPEKVVNGVDKDESIDNHSETDEKQQLSRWSGSFTLDMLKDSDLPNDKVTELVPIEPELKEEPQTVELEKQDEDKVSPISNSTAPVVDEPETIIPPKVDKVKKKKKKVVSTTTTFETLKESITEEPKLEEIESKPKIVIEPAKALIISNDKSVTIEQSKPLNHVKVHKVKDAKPIPATQRLDTKMAQIETTKIAQPVQFKMVTPKAKKQISNVEASPAKSIEQKSSTPIKSVEPTANKQEDVKVSFQVKLPENTTKKVPTTTKISDPKSPTKVPDSILSTNQVDKKPEPVSKKSPATKVSESTSQNKVKVPEVKIQEEPKIVDSVQTKDLEQKSLSKSQVIEPKTMGQLKSPTKSKVVEPLQPKVPEPKILSKTKSTEPVTNQTNSTTPTSIMIKDNDNQLKSKSTNNEDKSKPISPKPNKTVTFEIGKPKIINNELNKLKTNTQTSNDSEKLLQPKLIIPEPTKPKPIKTIKPIKPILSRIEPTLKFSTQIIKSTLVNRIVTLNTCVELIPLKPKPLSEKVEKKVKKKKSSENSDEQQLATTTSKKKVKKVKKQSSKELVSDDQPLSPKKKKKVSVEFGDQTNEQSTPTQRKAPKKILFREYTITDFTFRTVLGRGSFGKVLLAELNGHETFFAVKCLKKKTVIDDDDVESIMIERKVLAFGSSNPFICKLFCTFQNEGHIRLVDFGMCQGKMYREELLPSNFCGTPEYMAPEIIKGVKYNHSVDYWALGVVIYEMCVGTSPFHGTDEDELLWNVCHQDVHYPRFLSAAVRDLIALLLKRDPKERLGMSTCQWGKLESQRWFQGVDWNSVEFVKTKPPFIPTLANDADVSYFDRYFTKEAPCISMNEKDRIDEKDQLLFEGFNYTNHNMTD</sequence>
<dbReference type="EMBL" id="JAPWDV010000003">
    <property type="protein sequence ID" value="KAJ6218065.1"/>
    <property type="molecule type" value="Genomic_DNA"/>
</dbReference>
<dbReference type="GO" id="GO:0004674">
    <property type="term" value="F:protein serine/threonine kinase activity"/>
    <property type="evidence" value="ECO:0007669"/>
    <property type="project" value="UniProtKB-KW"/>
</dbReference>
<feature type="compositionally biased region" description="Basic and acidic residues" evidence="8">
    <location>
        <begin position="725"/>
        <end position="743"/>
    </location>
</feature>
<dbReference type="Gene3D" id="1.10.510.10">
    <property type="entry name" value="Transferase(Phosphotransferase) domain 1"/>
    <property type="match status" value="1"/>
</dbReference>
<evidence type="ECO:0000256" key="3">
    <source>
        <dbReference type="ARBA" id="ARBA00022679"/>
    </source>
</evidence>
<dbReference type="InterPro" id="IPR017441">
    <property type="entry name" value="Protein_kinase_ATP_BS"/>
</dbReference>
<feature type="compositionally biased region" description="Polar residues" evidence="8">
    <location>
        <begin position="48"/>
        <end position="65"/>
    </location>
</feature>
<keyword evidence="2" id="KW-0597">Phosphoprotein</keyword>
<evidence type="ECO:0000259" key="9">
    <source>
        <dbReference type="PROSITE" id="PS50011"/>
    </source>
</evidence>
<feature type="domain" description="Protein kinase" evidence="9">
    <location>
        <begin position="816"/>
        <end position="1133"/>
    </location>
</feature>
<dbReference type="OMA" id="TSPFHGT"/>
<protein>
    <submittedName>
        <fullName evidence="11">Uncharacterized protein</fullName>
    </submittedName>
</protein>
<feature type="compositionally biased region" description="Polar residues" evidence="8">
    <location>
        <begin position="627"/>
        <end position="637"/>
    </location>
</feature>
<organism evidence="11 12">
    <name type="scientific">Blomia tropicalis</name>
    <name type="common">Mite</name>
    <dbReference type="NCBI Taxonomy" id="40697"/>
    <lineage>
        <taxon>Eukaryota</taxon>
        <taxon>Metazoa</taxon>
        <taxon>Ecdysozoa</taxon>
        <taxon>Arthropoda</taxon>
        <taxon>Chelicerata</taxon>
        <taxon>Arachnida</taxon>
        <taxon>Acari</taxon>
        <taxon>Acariformes</taxon>
        <taxon>Sarcoptiformes</taxon>
        <taxon>Astigmata</taxon>
        <taxon>Glycyphagoidea</taxon>
        <taxon>Echimyopodidae</taxon>
        <taxon>Blomia</taxon>
    </lineage>
</organism>
<keyword evidence="4 7" id="KW-0547">Nucleotide-binding</keyword>
<name>A0A9Q0RL45_BLOTA</name>
<feature type="compositionally biased region" description="Polar residues" evidence="8">
    <location>
        <begin position="703"/>
        <end position="721"/>
    </location>
</feature>
<feature type="compositionally biased region" description="Low complexity" evidence="8">
    <location>
        <begin position="26"/>
        <end position="47"/>
    </location>
</feature>
<dbReference type="InterPro" id="IPR017892">
    <property type="entry name" value="Pkinase_C"/>
</dbReference>
<feature type="region of interest" description="Disordered" evidence="8">
    <location>
        <begin position="533"/>
        <end position="642"/>
    </location>
</feature>
<evidence type="ECO:0000256" key="1">
    <source>
        <dbReference type="ARBA" id="ARBA00022527"/>
    </source>
</evidence>
<dbReference type="Pfam" id="PF00433">
    <property type="entry name" value="Pkinase_C"/>
    <property type="match status" value="1"/>
</dbReference>
<proteinExistence type="predicted"/>
<feature type="region of interest" description="Disordered" evidence="8">
    <location>
        <begin position="322"/>
        <end position="358"/>
    </location>
</feature>
<dbReference type="InterPro" id="IPR011009">
    <property type="entry name" value="Kinase-like_dom_sf"/>
</dbReference>
<feature type="region of interest" description="Disordered" evidence="8">
    <location>
        <begin position="852"/>
        <end position="923"/>
    </location>
</feature>
<dbReference type="Gene3D" id="3.30.200.20">
    <property type="entry name" value="Phosphorylase Kinase, domain 1"/>
    <property type="match status" value="2"/>
</dbReference>
<feature type="compositionally biased region" description="Polar residues" evidence="8">
    <location>
        <begin position="911"/>
        <end position="921"/>
    </location>
</feature>
<feature type="region of interest" description="Disordered" evidence="8">
    <location>
        <begin position="396"/>
        <end position="421"/>
    </location>
</feature>
<dbReference type="InterPro" id="IPR000961">
    <property type="entry name" value="AGC-kinase_C"/>
</dbReference>
<keyword evidence="3" id="KW-0808">Transferase</keyword>
<feature type="region of interest" description="Disordered" evidence="8">
    <location>
        <begin position="115"/>
        <end position="182"/>
    </location>
</feature>
<evidence type="ECO:0000256" key="5">
    <source>
        <dbReference type="ARBA" id="ARBA00022777"/>
    </source>
</evidence>
<feature type="region of interest" description="Disordered" evidence="8">
    <location>
        <begin position="211"/>
        <end position="274"/>
    </location>
</feature>
<dbReference type="PROSITE" id="PS51285">
    <property type="entry name" value="AGC_KINASE_CTER"/>
    <property type="match status" value="1"/>
</dbReference>
<keyword evidence="5" id="KW-0418">Kinase</keyword>
<evidence type="ECO:0000313" key="12">
    <source>
        <dbReference type="Proteomes" id="UP001142055"/>
    </source>
</evidence>
<dbReference type="PROSITE" id="PS00107">
    <property type="entry name" value="PROTEIN_KINASE_ATP"/>
    <property type="match status" value="1"/>
</dbReference>
<evidence type="ECO:0000256" key="2">
    <source>
        <dbReference type="ARBA" id="ARBA00022553"/>
    </source>
</evidence>
<keyword evidence="1" id="KW-0723">Serine/threonine-protein kinase</keyword>
<keyword evidence="6 7" id="KW-0067">ATP-binding</keyword>
<dbReference type="PROSITE" id="PS50011">
    <property type="entry name" value="PROTEIN_KINASE_DOM"/>
    <property type="match status" value="1"/>
</dbReference>
<feature type="compositionally biased region" description="Polar residues" evidence="8">
    <location>
        <begin position="582"/>
        <end position="594"/>
    </location>
</feature>
<feature type="compositionally biased region" description="Basic and acidic residues" evidence="8">
    <location>
        <begin position="327"/>
        <end position="356"/>
    </location>
</feature>
<feature type="compositionally biased region" description="Low complexity" evidence="8">
    <location>
        <begin position="214"/>
        <end position="259"/>
    </location>
</feature>
<feature type="region of interest" description="Disordered" evidence="8">
    <location>
        <begin position="26"/>
        <end position="68"/>
    </location>
</feature>
<feature type="compositionally biased region" description="Polar residues" evidence="8">
    <location>
        <begin position="553"/>
        <end position="567"/>
    </location>
</feature>
<feature type="compositionally biased region" description="Basic residues" evidence="8">
    <location>
        <begin position="875"/>
        <end position="885"/>
    </location>
</feature>